<feature type="transmembrane region" description="Helical" evidence="1">
    <location>
        <begin position="54"/>
        <end position="72"/>
    </location>
</feature>
<feature type="transmembrane region" description="Helical" evidence="1">
    <location>
        <begin position="84"/>
        <end position="103"/>
    </location>
</feature>
<feature type="transmembrane region" description="Helical" evidence="1">
    <location>
        <begin position="115"/>
        <end position="133"/>
    </location>
</feature>
<evidence type="ECO:0000259" key="2">
    <source>
        <dbReference type="Pfam" id="PF00892"/>
    </source>
</evidence>
<feature type="transmembrane region" description="Helical" evidence="1">
    <location>
        <begin position="140"/>
        <end position="156"/>
    </location>
</feature>
<keyword evidence="1" id="KW-1133">Transmembrane helix</keyword>
<comment type="caution">
    <text evidence="3">The sequence shown here is derived from an EMBL/GenBank/DDBJ whole genome shotgun (WGS) entry which is preliminary data.</text>
</comment>
<feature type="transmembrane region" description="Helical" evidence="1">
    <location>
        <begin position="250"/>
        <end position="270"/>
    </location>
</feature>
<protein>
    <recommendedName>
        <fullName evidence="2">EamA domain-containing protein</fullName>
    </recommendedName>
</protein>
<dbReference type="InterPro" id="IPR000620">
    <property type="entry name" value="EamA_dom"/>
</dbReference>
<organism evidence="3 4">
    <name type="scientific">Pleomorphomonas carboxyditropha</name>
    <dbReference type="NCBI Taxonomy" id="2023338"/>
    <lineage>
        <taxon>Bacteria</taxon>
        <taxon>Pseudomonadati</taxon>
        <taxon>Pseudomonadota</taxon>
        <taxon>Alphaproteobacteria</taxon>
        <taxon>Hyphomicrobiales</taxon>
        <taxon>Pleomorphomonadaceae</taxon>
        <taxon>Pleomorphomonas</taxon>
    </lineage>
</organism>
<accession>A0A2G9WN66</accession>
<keyword evidence="1" id="KW-0812">Transmembrane</keyword>
<dbReference type="InterPro" id="IPR037185">
    <property type="entry name" value="EmrE-like"/>
</dbReference>
<evidence type="ECO:0000256" key="1">
    <source>
        <dbReference type="SAM" id="Phobius"/>
    </source>
</evidence>
<keyword evidence="1" id="KW-0472">Membrane</keyword>
<dbReference type="Pfam" id="PF00892">
    <property type="entry name" value="EamA"/>
    <property type="match status" value="1"/>
</dbReference>
<dbReference type="PANTHER" id="PTHR22911:SF103">
    <property type="entry name" value="BLR2811 PROTEIN"/>
    <property type="match status" value="1"/>
</dbReference>
<feature type="transmembrane region" description="Helical" evidence="1">
    <location>
        <begin position="162"/>
        <end position="182"/>
    </location>
</feature>
<sequence length="309" mass="33497">MTSQTMSPTIDVGLSRVNEQILLAIALIAASTLLFAACDVGAKFIQNEASAEKIAWWRNLVYVIVAVPFALRREGKAVFRPRHPWLNVLRGLTAICGSILFLLGLRHQQIPDATAISFVAPVFVMALSIVFLGEIVGVRRWLAALVGFIGVLIIVQPGTSSFHYASIFTLVAAFVGAFSTILTRKAARDRAETMMVWTSVIGLSVTTVLVWPEIGQTSWHEFAFGMAGGVFFAFGQVCCVFAYRMAPASLLAPFSYMQMISATGLSFVVWGIVPGPATTVGASLIVASGLYSLHRERLRARQRLTNPGL</sequence>
<feature type="domain" description="EamA" evidence="2">
    <location>
        <begin position="23"/>
        <end position="155"/>
    </location>
</feature>
<dbReference type="AlphaFoldDB" id="A0A2G9WN66"/>
<name>A0A2G9WN66_9HYPH</name>
<dbReference type="EMBL" id="NQVN01000057">
    <property type="protein sequence ID" value="PIO96124.1"/>
    <property type="molecule type" value="Genomic_DNA"/>
</dbReference>
<feature type="transmembrane region" description="Helical" evidence="1">
    <location>
        <begin position="194"/>
        <end position="211"/>
    </location>
</feature>
<evidence type="ECO:0000313" key="4">
    <source>
        <dbReference type="Proteomes" id="UP000231070"/>
    </source>
</evidence>
<dbReference type="GO" id="GO:0016020">
    <property type="term" value="C:membrane"/>
    <property type="evidence" value="ECO:0007669"/>
    <property type="project" value="InterPro"/>
</dbReference>
<proteinExistence type="predicted"/>
<reference evidence="3 4" key="1">
    <citation type="submission" date="2017-08" db="EMBL/GenBank/DDBJ databases">
        <title>Pleomorphomonas carboxidotrophicus sp. nov., a new mesophilic hydrogenogenic carboxidotroph.</title>
        <authorList>
            <person name="Esquivel-Elizondo S."/>
            <person name="Krajmalnik-Brown R."/>
            <person name="Maldonado J."/>
        </authorList>
    </citation>
    <scope>NUCLEOTIDE SEQUENCE [LARGE SCALE GENOMIC DNA]</scope>
    <source>
        <strain evidence="3 4">SVCO-16</strain>
    </source>
</reference>
<dbReference type="SUPFAM" id="SSF103481">
    <property type="entry name" value="Multidrug resistance efflux transporter EmrE"/>
    <property type="match status" value="2"/>
</dbReference>
<feature type="transmembrane region" description="Helical" evidence="1">
    <location>
        <begin position="276"/>
        <end position="293"/>
    </location>
</feature>
<gene>
    <name evidence="3" type="ORF">CJ014_27085</name>
</gene>
<feature type="transmembrane region" description="Helical" evidence="1">
    <location>
        <begin position="21"/>
        <end position="42"/>
    </location>
</feature>
<keyword evidence="4" id="KW-1185">Reference proteome</keyword>
<dbReference type="PANTHER" id="PTHR22911">
    <property type="entry name" value="ACYL-MALONYL CONDENSING ENZYME-RELATED"/>
    <property type="match status" value="1"/>
</dbReference>
<feature type="transmembrane region" description="Helical" evidence="1">
    <location>
        <begin position="223"/>
        <end position="243"/>
    </location>
</feature>
<dbReference type="Proteomes" id="UP000231070">
    <property type="component" value="Unassembled WGS sequence"/>
</dbReference>
<evidence type="ECO:0000313" key="3">
    <source>
        <dbReference type="EMBL" id="PIO96124.1"/>
    </source>
</evidence>